<organism evidence="4 5">
    <name type="scientific">[Ruminococcus] torques</name>
    <dbReference type="NCBI Taxonomy" id="33039"/>
    <lineage>
        <taxon>Bacteria</taxon>
        <taxon>Bacillati</taxon>
        <taxon>Bacillota</taxon>
        <taxon>Clostridia</taxon>
        <taxon>Lachnospirales</taxon>
        <taxon>Lachnospiraceae</taxon>
        <taxon>Mediterraneibacter</taxon>
    </lineage>
</organism>
<dbReference type="InterPro" id="IPR001173">
    <property type="entry name" value="Glyco_trans_2-like"/>
</dbReference>
<accession>A0A174FBY8</accession>
<dbReference type="EMBL" id="CYZO01000057">
    <property type="protein sequence ID" value="CUO47291.1"/>
    <property type="molecule type" value="Genomic_DNA"/>
</dbReference>
<feature type="domain" description="Glycosyltransferase 2-like" evidence="3">
    <location>
        <begin position="7"/>
        <end position="140"/>
    </location>
</feature>
<dbReference type="EC" id="2.4.1.212" evidence="4"/>
<dbReference type="GO" id="GO:0050501">
    <property type="term" value="F:hyaluronan synthase activity"/>
    <property type="evidence" value="ECO:0007669"/>
    <property type="project" value="UniProtKB-EC"/>
</dbReference>
<keyword evidence="2 4" id="KW-0808">Transferase</keyword>
<evidence type="ECO:0000256" key="2">
    <source>
        <dbReference type="ARBA" id="ARBA00022679"/>
    </source>
</evidence>
<evidence type="ECO:0000313" key="5">
    <source>
        <dbReference type="Proteomes" id="UP000095787"/>
    </source>
</evidence>
<protein>
    <submittedName>
        <fullName evidence="4">Hyaluronan synthase</fullName>
        <ecNumber evidence="4">2.4.1.212</ecNumber>
    </submittedName>
</protein>
<dbReference type="RefSeq" id="WP_004847965.1">
    <property type="nucleotide sequence ID" value="NZ_CAUBRL010000029.1"/>
</dbReference>
<dbReference type="CDD" id="cd00761">
    <property type="entry name" value="Glyco_tranf_GTA_type"/>
    <property type="match status" value="1"/>
</dbReference>
<dbReference type="PANTHER" id="PTHR22916">
    <property type="entry name" value="GLYCOSYLTRANSFERASE"/>
    <property type="match status" value="1"/>
</dbReference>
<dbReference type="Pfam" id="PF00535">
    <property type="entry name" value="Glycos_transf_2"/>
    <property type="match status" value="1"/>
</dbReference>
<gene>
    <name evidence="4" type="primary">hyaD_4</name>
    <name evidence="4" type="ORF">ERS852456_02657</name>
</gene>
<dbReference type="Gene3D" id="3.90.550.10">
    <property type="entry name" value="Spore Coat Polysaccharide Biosynthesis Protein SpsA, Chain A"/>
    <property type="match status" value="1"/>
</dbReference>
<evidence type="ECO:0000259" key="3">
    <source>
        <dbReference type="Pfam" id="PF00535"/>
    </source>
</evidence>
<dbReference type="SUPFAM" id="SSF53448">
    <property type="entry name" value="Nucleotide-diphospho-sugar transferases"/>
    <property type="match status" value="1"/>
</dbReference>
<proteinExistence type="predicted"/>
<evidence type="ECO:0000256" key="1">
    <source>
        <dbReference type="ARBA" id="ARBA00022676"/>
    </source>
</evidence>
<dbReference type="InterPro" id="IPR029044">
    <property type="entry name" value="Nucleotide-diphossugar_trans"/>
</dbReference>
<reference evidence="4 5" key="1">
    <citation type="submission" date="2015-09" db="EMBL/GenBank/DDBJ databases">
        <authorList>
            <consortium name="Pathogen Informatics"/>
        </authorList>
    </citation>
    <scope>NUCLEOTIDE SEQUENCE [LARGE SCALE GENOMIC DNA]</scope>
    <source>
        <strain evidence="4 5">2789STDY5834841</strain>
    </source>
</reference>
<dbReference type="PANTHER" id="PTHR22916:SF51">
    <property type="entry name" value="GLYCOSYLTRANSFERASE EPSH-RELATED"/>
    <property type="match status" value="1"/>
</dbReference>
<dbReference type="AlphaFoldDB" id="A0A174FBY8"/>
<evidence type="ECO:0000313" key="4">
    <source>
        <dbReference type="EMBL" id="CUO47291.1"/>
    </source>
</evidence>
<name>A0A174FBY8_9FIRM</name>
<sequence length="347" mass="41111">MTKDLVSIITPCYNMEKYISRLMDSVIKQTYRPIEFVLVDDGSTDQSYRIAEAYKAKFKQAGIDYILIHQENNGLGGAINAGLQFVTGEYLCWPDADDYLEPTAVEDRVKAFLEHPDCAVVTSNAYVRQSSNLQEVTLLVDGDIRKHIDPWQFLYHLNEESIFCSGCHMAKSSMFFKVNPDGSIYPARRGQNWQMLLPLYYKYKRYFLNKPLYNYVIYEDSMSRGDSNYEKSRYRFEEHEEIIKKVLKKIEDVQKVDMKEYFKFIDEKYAKLRMSLAIKYSKPDVFVQEYRKKKATIGLDIQDFLGYMKFKIPFLKVVIDVLYRIVGRLIFFRKLKEMKQIFEREHR</sequence>
<dbReference type="Proteomes" id="UP000095787">
    <property type="component" value="Unassembled WGS sequence"/>
</dbReference>
<keyword evidence="1 4" id="KW-0328">Glycosyltransferase</keyword>